<dbReference type="EMBL" id="FOBV01000003">
    <property type="protein sequence ID" value="SEM43816.1"/>
    <property type="molecule type" value="Genomic_DNA"/>
</dbReference>
<dbReference type="AlphaFoldDB" id="A0A1H7YC70"/>
<accession>A0A1H7YC70</accession>
<sequence>MKYLLNVIFILICTSVYAQYNYLKKNEYDLILNNNLNKIRSFSKSSNVYNFMALGYFLNANNNMYLKTKDKQYLANNLEIIQPILINDNDFNYKNNNWRMNVNSSNQNAIVNGQEHLISEGYFFRYIGEFLDILAKNKLYTNYQPAIESGLKYSFNKWKARSFSQYGDYSLLFHQRLHTGANWAVVALYLMKYDESNKNSYSVFVNQFDQQLKKALILNKSTSGVFYYTWNSTYPDAFCKALQKIKNYKPVIQDVSHGNHVVLYLIKAKELGNANWTDFNFSYLCNTLKLKILKGDSIADNVDGTTNPSVQNTGWKISDGWMKLIYFDTSLYPLIEKNLTNYSNKIKNSSLELQFNSIYP</sequence>
<protein>
    <recommendedName>
        <fullName evidence="3">D-glucuronyl C5-epimerase C-terminal domain-containing protein</fullName>
    </recommendedName>
</protein>
<dbReference type="Proteomes" id="UP000199450">
    <property type="component" value="Unassembled WGS sequence"/>
</dbReference>
<evidence type="ECO:0008006" key="3">
    <source>
        <dbReference type="Google" id="ProtNLM"/>
    </source>
</evidence>
<evidence type="ECO:0000313" key="1">
    <source>
        <dbReference type="EMBL" id="SEM43816.1"/>
    </source>
</evidence>
<organism evidence="1 2">
    <name type="scientific">Chryseobacterium taichungense</name>
    <dbReference type="NCBI Taxonomy" id="295069"/>
    <lineage>
        <taxon>Bacteria</taxon>
        <taxon>Pseudomonadati</taxon>
        <taxon>Bacteroidota</taxon>
        <taxon>Flavobacteriia</taxon>
        <taxon>Flavobacteriales</taxon>
        <taxon>Weeksellaceae</taxon>
        <taxon>Chryseobacterium group</taxon>
        <taxon>Chryseobacterium</taxon>
    </lineage>
</organism>
<evidence type="ECO:0000313" key="2">
    <source>
        <dbReference type="Proteomes" id="UP000199450"/>
    </source>
</evidence>
<name>A0A1H7YC70_9FLAO</name>
<proteinExistence type="predicted"/>
<gene>
    <name evidence="1" type="ORF">SAMN05421856_103236</name>
</gene>
<reference evidence="2" key="1">
    <citation type="submission" date="2016-10" db="EMBL/GenBank/DDBJ databases">
        <authorList>
            <person name="Varghese N."/>
            <person name="Submissions S."/>
        </authorList>
    </citation>
    <scope>NUCLEOTIDE SEQUENCE [LARGE SCALE GENOMIC DNA]</scope>
    <source>
        <strain evidence="2">DSM 17453</strain>
    </source>
</reference>
<keyword evidence="2" id="KW-1185">Reference proteome</keyword>
<dbReference type="STRING" id="295069.SAMN05421856_103236"/>